<dbReference type="EMBL" id="LT558120">
    <property type="protein sequence ID" value="SAM80089.1"/>
    <property type="molecule type" value="Genomic_DNA"/>
</dbReference>
<feature type="compositionally biased region" description="Polar residues" evidence="1">
    <location>
        <begin position="527"/>
        <end position="536"/>
    </location>
</feature>
<reference evidence="4" key="2">
    <citation type="submission" date="2016-04" db="EMBL/GenBank/DDBJ databases">
        <authorList>
            <person name="Guldener U."/>
            <person name="Guldener U."/>
        </authorList>
    </citation>
    <scope>NUCLEOTIDE SEQUENCE [LARGE SCALE GENOMIC DNA]</scope>
    <source>
        <strain evidence="4">UB2112</strain>
    </source>
</reference>
<sequence length="597" mass="65774">MAAATLPYSRTLPPPLSDRQKVNEFGSSNNSSSYSGNRYDEWGPNSVPPTSQSNIPWDDQVVPALRKKLEADSKDISKRISRIQESHAGWPRSPGSQQRRISREIVQHHQRESSIDQFHNRFASLSGQTSAVNATSSLSFHASPASISSNDATARARLKARQIAAARKQGQKMNASNDSILSSSGRDSCRSAMVRQGAGAGAGGGGGGDDDDDDGLESGVDVIPQVAGADEYAPTAPNGAGHRSSFERRRLRTQSTPMRPSLDIVNPPPESMPTSRCTPDQSSQEPRRTANGHQRTSSLSRRRAAATATMDPKLMEEFHPLGSTPSPTAKLLRAHQDLHPSASSSVRDRNIQPDAFRSTARRFRETSAPPSFGDASNDTNRILDGVRASPGSKSVNDWEDQIIPTVARKLQQEQFLKAGKEGRFSKYEGLIDTWDRNGLPLSHRDLIAAQKASKLHEDQQRQQQQQQLLEEHKPIEEEQQILTPAPAVFPQRNNSFSPIDAAFGARRSRSRASNHSRSSHRSAYSHPPQQKQSYQPENLPMRSYPHQQNQQNQQHQQHQQQYPQPSATQATSAALPQTKNNRPQDKVDKGACCCIVM</sequence>
<feature type="region of interest" description="Disordered" evidence="1">
    <location>
        <begin position="504"/>
        <end position="589"/>
    </location>
</feature>
<evidence type="ECO:0000313" key="5">
    <source>
        <dbReference type="Proteomes" id="UP000658997"/>
    </source>
</evidence>
<feature type="compositionally biased region" description="Low complexity" evidence="1">
    <location>
        <begin position="26"/>
        <end position="37"/>
    </location>
</feature>
<evidence type="ECO:0000313" key="3">
    <source>
        <dbReference type="EMBL" id="SYW81249.1"/>
    </source>
</evidence>
<name>A0A1K0H117_9BASI</name>
<evidence type="ECO:0000313" key="4">
    <source>
        <dbReference type="Proteomes" id="UP000179920"/>
    </source>
</evidence>
<feature type="compositionally biased region" description="Gly residues" evidence="1">
    <location>
        <begin position="198"/>
        <end position="207"/>
    </location>
</feature>
<dbReference type="EMBL" id="ULHB01000091">
    <property type="protein sequence ID" value="SYW81249.1"/>
    <property type="molecule type" value="Genomic_DNA"/>
</dbReference>
<dbReference type="OrthoDB" id="2556027at2759"/>
<feature type="compositionally biased region" description="Basic and acidic residues" evidence="1">
    <location>
        <begin position="70"/>
        <end position="85"/>
    </location>
</feature>
<evidence type="ECO:0000313" key="2">
    <source>
        <dbReference type="EMBL" id="SAM80089.1"/>
    </source>
</evidence>
<dbReference type="Proteomes" id="UP000179920">
    <property type="component" value="Chromosome IV"/>
</dbReference>
<gene>
    <name evidence="3" type="ORF">UBRO2_04166</name>
    <name evidence="2" type="ORF">UBRO_02306</name>
</gene>
<reference evidence="2" key="1">
    <citation type="submission" date="2016-04" db="EMBL/GenBank/DDBJ databases">
        <authorList>
            <person name="Evans L.H."/>
            <person name="Alamgir A."/>
            <person name="Owens N."/>
            <person name="Weber N.D."/>
            <person name="Virtaneva K."/>
            <person name="Barbian K."/>
            <person name="Babar A."/>
            <person name="Rosenke K."/>
        </authorList>
    </citation>
    <scope>NUCLEOTIDE SEQUENCE</scope>
    <source>
        <strain evidence="2">UB2112</strain>
    </source>
</reference>
<accession>A0A1K0H117</accession>
<feature type="compositionally biased region" description="Basic and acidic residues" evidence="1">
    <location>
        <begin position="101"/>
        <end position="113"/>
    </location>
</feature>
<feature type="compositionally biased region" description="Low complexity" evidence="1">
    <location>
        <begin position="544"/>
        <end position="565"/>
    </location>
</feature>
<feature type="region of interest" description="Disordered" evidence="1">
    <location>
        <begin position="70"/>
        <end position="113"/>
    </location>
</feature>
<feature type="compositionally biased region" description="Basic residues" evidence="1">
    <location>
        <begin position="506"/>
        <end position="520"/>
    </location>
</feature>
<dbReference type="Proteomes" id="UP000658997">
    <property type="component" value="Unassembled WGS sequence"/>
</dbReference>
<dbReference type="AlphaFoldDB" id="A0A1K0H117"/>
<protein>
    <submittedName>
        <fullName evidence="2">Uncharacterized protein</fullName>
    </submittedName>
</protein>
<feature type="compositionally biased region" description="Low complexity" evidence="1">
    <location>
        <begin position="295"/>
        <end position="309"/>
    </location>
</feature>
<feature type="compositionally biased region" description="Polar residues" evidence="1">
    <location>
        <begin position="171"/>
        <end position="186"/>
    </location>
</feature>
<feature type="compositionally biased region" description="Polar residues" evidence="1">
    <location>
        <begin position="272"/>
        <end position="284"/>
    </location>
</feature>
<feature type="region of interest" description="Disordered" evidence="1">
    <location>
        <begin position="1"/>
        <end position="58"/>
    </location>
</feature>
<proteinExistence type="predicted"/>
<reference evidence="3" key="3">
    <citation type="submission" date="2018-08" db="EMBL/GenBank/DDBJ databases">
        <authorList>
            <person name="Guldener U."/>
        </authorList>
    </citation>
    <scope>NUCLEOTIDE SEQUENCE</scope>
    <source>
        <strain evidence="3">UB2</strain>
    </source>
</reference>
<feature type="compositionally biased region" description="Polar residues" evidence="1">
    <location>
        <begin position="566"/>
        <end position="581"/>
    </location>
</feature>
<keyword evidence="5" id="KW-1185">Reference proteome</keyword>
<feature type="region of interest" description="Disordered" evidence="1">
    <location>
        <begin position="159"/>
        <end position="328"/>
    </location>
</feature>
<organism evidence="2 4">
    <name type="scientific">Ustilago bromivora</name>
    <dbReference type="NCBI Taxonomy" id="307758"/>
    <lineage>
        <taxon>Eukaryota</taxon>
        <taxon>Fungi</taxon>
        <taxon>Dikarya</taxon>
        <taxon>Basidiomycota</taxon>
        <taxon>Ustilaginomycotina</taxon>
        <taxon>Ustilaginomycetes</taxon>
        <taxon>Ustilaginales</taxon>
        <taxon>Ustilaginaceae</taxon>
        <taxon>Ustilago</taxon>
    </lineage>
</organism>
<evidence type="ECO:0000256" key="1">
    <source>
        <dbReference type="SAM" id="MobiDB-lite"/>
    </source>
</evidence>